<evidence type="ECO:0000256" key="2">
    <source>
        <dbReference type="ARBA" id="ARBA00004496"/>
    </source>
</evidence>
<name>A0A2X0KNE8_9BASI</name>
<dbReference type="AlphaFoldDB" id="A0A2X0KNE8"/>
<gene>
    <name evidence="9" type="ORF">BZ3500_MVSOF-1268-A1-R1_C065G00316</name>
</gene>
<evidence type="ECO:0000256" key="5">
    <source>
        <dbReference type="ARBA" id="ARBA00022737"/>
    </source>
</evidence>
<dbReference type="InterPro" id="IPR013182">
    <property type="entry name" value="DUF1720"/>
</dbReference>
<feature type="compositionally biased region" description="Low complexity" evidence="7">
    <location>
        <begin position="1"/>
        <end position="63"/>
    </location>
</feature>
<accession>A0A2X0KNE8</accession>
<evidence type="ECO:0000256" key="3">
    <source>
        <dbReference type="ARBA" id="ARBA00022490"/>
    </source>
</evidence>
<dbReference type="GO" id="GO:0006897">
    <property type="term" value="P:endocytosis"/>
    <property type="evidence" value="ECO:0007669"/>
    <property type="project" value="UniProtKB-KW"/>
</dbReference>
<evidence type="ECO:0000313" key="9">
    <source>
        <dbReference type="EMBL" id="SCZ92876.1"/>
    </source>
</evidence>
<reference evidence="10" key="1">
    <citation type="submission" date="2016-10" db="EMBL/GenBank/DDBJ databases">
        <authorList>
            <person name="Jeantristanb JTB J.-T."/>
            <person name="Ricardo R."/>
        </authorList>
    </citation>
    <scope>NUCLEOTIDE SEQUENCE [LARGE SCALE GENOMIC DNA]</scope>
</reference>
<dbReference type="GO" id="GO:0016020">
    <property type="term" value="C:membrane"/>
    <property type="evidence" value="ECO:0007669"/>
    <property type="project" value="UniProtKB-SubCell"/>
</dbReference>
<feature type="compositionally biased region" description="Polar residues" evidence="7">
    <location>
        <begin position="66"/>
        <end position="75"/>
    </location>
</feature>
<comment type="subcellular location">
    <subcellularLocation>
        <location evidence="2">Cytoplasm</location>
    </subcellularLocation>
    <subcellularLocation>
        <location evidence="1">Membrane</location>
        <topology evidence="1">Peripheral membrane protein</topology>
    </subcellularLocation>
</comment>
<keyword evidence="10" id="KW-1185">Reference proteome</keyword>
<keyword evidence="3" id="KW-0963">Cytoplasm</keyword>
<organism evidence="9 10">
    <name type="scientific">Microbotryum saponariae</name>
    <dbReference type="NCBI Taxonomy" id="289078"/>
    <lineage>
        <taxon>Eukaryota</taxon>
        <taxon>Fungi</taxon>
        <taxon>Dikarya</taxon>
        <taxon>Basidiomycota</taxon>
        <taxon>Pucciniomycotina</taxon>
        <taxon>Microbotryomycetes</taxon>
        <taxon>Microbotryales</taxon>
        <taxon>Microbotryaceae</taxon>
        <taxon>Microbotryum</taxon>
    </lineage>
</organism>
<evidence type="ECO:0000256" key="7">
    <source>
        <dbReference type="SAM" id="MobiDB-lite"/>
    </source>
</evidence>
<feature type="region of interest" description="Disordered" evidence="7">
    <location>
        <begin position="1"/>
        <end position="117"/>
    </location>
</feature>
<sequence length="117" mass="12551">MSWLNQPYAGGYPGQQPQPGYLQSQPTGYMGQPMQQQPLQGQRTGYAPQGGFQQPQPTGFIGQRLPMQQMQSQPTGYAPSMLQPQPTGYRADAATAHGDRLPFPAAAATPRSSSSPS</sequence>
<proteinExistence type="predicted"/>
<keyword evidence="6" id="KW-0472">Membrane</keyword>
<dbReference type="GO" id="GO:0005737">
    <property type="term" value="C:cytoplasm"/>
    <property type="evidence" value="ECO:0007669"/>
    <property type="project" value="UniProtKB-SubCell"/>
</dbReference>
<dbReference type="Proteomes" id="UP000249723">
    <property type="component" value="Unassembled WGS sequence"/>
</dbReference>
<evidence type="ECO:0000256" key="6">
    <source>
        <dbReference type="ARBA" id="ARBA00023136"/>
    </source>
</evidence>
<feature type="compositionally biased region" description="Low complexity" evidence="7">
    <location>
        <begin position="102"/>
        <end position="117"/>
    </location>
</feature>
<protein>
    <submittedName>
        <fullName evidence="9">BZ3500_MvSof-1268-A1-R1_C065g00316 protein</fullName>
    </submittedName>
</protein>
<keyword evidence="5" id="KW-0677">Repeat</keyword>
<evidence type="ECO:0000256" key="1">
    <source>
        <dbReference type="ARBA" id="ARBA00004170"/>
    </source>
</evidence>
<keyword evidence="4" id="KW-0254">Endocytosis</keyword>
<feature type="domain" description="DUF1720" evidence="8">
    <location>
        <begin position="6"/>
        <end position="77"/>
    </location>
</feature>
<dbReference type="STRING" id="289078.A0A2X0KNE8"/>
<dbReference type="EMBL" id="FMWP01000033">
    <property type="protein sequence ID" value="SCZ92876.1"/>
    <property type="molecule type" value="Genomic_DNA"/>
</dbReference>
<dbReference type="Pfam" id="PF08226">
    <property type="entry name" value="DUF1720"/>
    <property type="match status" value="1"/>
</dbReference>
<evidence type="ECO:0000259" key="8">
    <source>
        <dbReference type="Pfam" id="PF08226"/>
    </source>
</evidence>
<evidence type="ECO:0000313" key="10">
    <source>
        <dbReference type="Proteomes" id="UP000249723"/>
    </source>
</evidence>
<evidence type="ECO:0000256" key="4">
    <source>
        <dbReference type="ARBA" id="ARBA00022583"/>
    </source>
</evidence>